<organism evidence="3 4">
    <name type="scientific">Camellia sinensis</name>
    <name type="common">Tea plant</name>
    <name type="synonym">Thea sinensis</name>
    <dbReference type="NCBI Taxonomy" id="4442"/>
    <lineage>
        <taxon>Eukaryota</taxon>
        <taxon>Viridiplantae</taxon>
        <taxon>Streptophyta</taxon>
        <taxon>Embryophyta</taxon>
        <taxon>Tracheophyta</taxon>
        <taxon>Spermatophyta</taxon>
        <taxon>Magnoliopsida</taxon>
        <taxon>eudicotyledons</taxon>
        <taxon>Gunneridae</taxon>
        <taxon>Pentapetalae</taxon>
        <taxon>asterids</taxon>
        <taxon>Ericales</taxon>
        <taxon>Theaceae</taxon>
        <taxon>Camellia</taxon>
    </lineage>
</organism>
<keyword evidence="2" id="KW-0472">Membrane</keyword>
<gene>
    <name evidence="3" type="ORF">HYC85_029463</name>
</gene>
<name>A0A7J7FY34_CAMSI</name>
<keyword evidence="2" id="KW-0812">Transmembrane</keyword>
<keyword evidence="2" id="KW-1133">Transmembrane helix</keyword>
<feature type="region of interest" description="Disordered" evidence="1">
    <location>
        <begin position="61"/>
        <end position="105"/>
    </location>
</feature>
<sequence>MFGLKGIRGRKEGKSMSEVPDATMVPVFLFFFSFFGIIICIHINLLRHALYFQKKVQEFHNSSTNEGPKSIKDDTFFQTFGPKDHGSARRLGFGALPSKVDAQVH</sequence>
<dbReference type="Proteomes" id="UP000593564">
    <property type="component" value="Unassembled WGS sequence"/>
</dbReference>
<reference evidence="3 4" key="2">
    <citation type="submission" date="2020-07" db="EMBL/GenBank/DDBJ databases">
        <title>Genome assembly of wild tea tree DASZ reveals pedigree and selection history of tea varieties.</title>
        <authorList>
            <person name="Zhang W."/>
        </authorList>
    </citation>
    <scope>NUCLEOTIDE SEQUENCE [LARGE SCALE GENOMIC DNA]</scope>
    <source>
        <strain evidence="4">cv. G240</strain>
        <tissue evidence="3">Leaf</tissue>
    </source>
</reference>
<keyword evidence="4" id="KW-1185">Reference proteome</keyword>
<protein>
    <submittedName>
        <fullName evidence="3">Uncharacterized protein</fullName>
    </submittedName>
</protein>
<evidence type="ECO:0000256" key="1">
    <source>
        <dbReference type="SAM" id="MobiDB-lite"/>
    </source>
</evidence>
<proteinExistence type="predicted"/>
<reference evidence="4" key="1">
    <citation type="journal article" date="2020" name="Nat. Commun.">
        <title>Genome assembly of wild tea tree DASZ reveals pedigree and selection history of tea varieties.</title>
        <authorList>
            <person name="Zhang W."/>
            <person name="Zhang Y."/>
            <person name="Qiu H."/>
            <person name="Guo Y."/>
            <person name="Wan H."/>
            <person name="Zhang X."/>
            <person name="Scossa F."/>
            <person name="Alseekh S."/>
            <person name="Zhang Q."/>
            <person name="Wang P."/>
            <person name="Xu L."/>
            <person name="Schmidt M.H."/>
            <person name="Jia X."/>
            <person name="Li D."/>
            <person name="Zhu A."/>
            <person name="Guo F."/>
            <person name="Chen W."/>
            <person name="Ni D."/>
            <person name="Usadel B."/>
            <person name="Fernie A.R."/>
            <person name="Wen W."/>
        </authorList>
    </citation>
    <scope>NUCLEOTIDE SEQUENCE [LARGE SCALE GENOMIC DNA]</scope>
    <source>
        <strain evidence="4">cv. G240</strain>
    </source>
</reference>
<dbReference type="AlphaFoldDB" id="A0A7J7FY34"/>
<evidence type="ECO:0000313" key="3">
    <source>
        <dbReference type="EMBL" id="KAF5933292.1"/>
    </source>
</evidence>
<evidence type="ECO:0000256" key="2">
    <source>
        <dbReference type="SAM" id="Phobius"/>
    </source>
</evidence>
<accession>A0A7J7FY34</accession>
<evidence type="ECO:0000313" key="4">
    <source>
        <dbReference type="Proteomes" id="UP000593564"/>
    </source>
</evidence>
<dbReference type="EMBL" id="JACBKZ010000014">
    <property type="protein sequence ID" value="KAF5933292.1"/>
    <property type="molecule type" value="Genomic_DNA"/>
</dbReference>
<comment type="caution">
    <text evidence="3">The sequence shown here is derived from an EMBL/GenBank/DDBJ whole genome shotgun (WGS) entry which is preliminary data.</text>
</comment>
<feature type="transmembrane region" description="Helical" evidence="2">
    <location>
        <begin position="24"/>
        <end position="46"/>
    </location>
</feature>